<dbReference type="EMBL" id="JAGYPE020000005">
    <property type="protein sequence ID" value="MCH6264850.1"/>
    <property type="molecule type" value="Genomic_DNA"/>
</dbReference>
<dbReference type="AlphaFoldDB" id="A0A9J6MNF3"/>
<organism evidence="1 2">
    <name type="scientific">Neobacillus citreus</name>
    <dbReference type="NCBI Taxonomy" id="2833578"/>
    <lineage>
        <taxon>Bacteria</taxon>
        <taxon>Bacillati</taxon>
        <taxon>Bacillota</taxon>
        <taxon>Bacilli</taxon>
        <taxon>Bacillales</taxon>
        <taxon>Bacillaceae</taxon>
        <taxon>Neobacillus</taxon>
    </lineage>
</organism>
<reference evidence="1 2" key="1">
    <citation type="submission" date="2022-03" db="EMBL/GenBank/DDBJ databases">
        <title>Novel Bacillus species.</title>
        <authorList>
            <person name="Liu G."/>
        </authorList>
    </citation>
    <scope>NUCLEOTIDE SEQUENCE [LARGE SCALE GENOMIC DNA]</scope>
    <source>
        <strain evidence="1 2">FJAT-50051</strain>
    </source>
</reference>
<evidence type="ECO:0000313" key="1">
    <source>
        <dbReference type="EMBL" id="MCH6264850.1"/>
    </source>
</evidence>
<keyword evidence="2" id="KW-1185">Reference proteome</keyword>
<name>A0A9J6MNF3_9BACI</name>
<sequence length="53" mass="6049">MSKLRHMKFIKLEEKTMAEVLLLHHVLGRTKGIEAIADQLRDAGYTSCHDSEP</sequence>
<dbReference type="Proteomes" id="UP000677265">
    <property type="component" value="Unassembled WGS sequence"/>
</dbReference>
<evidence type="ECO:0000313" key="2">
    <source>
        <dbReference type="Proteomes" id="UP000677265"/>
    </source>
</evidence>
<gene>
    <name evidence="1" type="ORF">KHB02_004835</name>
</gene>
<protein>
    <submittedName>
        <fullName evidence="1">Uncharacterized protein</fullName>
    </submittedName>
</protein>
<proteinExistence type="predicted"/>
<comment type="caution">
    <text evidence="1">The sequence shown here is derived from an EMBL/GenBank/DDBJ whole genome shotgun (WGS) entry which is preliminary data.</text>
</comment>
<accession>A0A9J6MNF3</accession>